<evidence type="ECO:0000259" key="2">
    <source>
        <dbReference type="Pfam" id="PF20236"/>
    </source>
</evidence>
<feature type="region of interest" description="Disordered" evidence="1">
    <location>
        <begin position="1"/>
        <end position="21"/>
    </location>
</feature>
<gene>
    <name evidence="3" type="ORF">SCHPADRAFT_29024</name>
</gene>
<sequence>MNSSANLSSKPSAPAPSEVPTFRLTNEKLNDTTLVCDALRIRYRVAKENGVIRVYRRSEASQQEVLVAEWWQRSIRKDTFRFPQQSGLVSQGVPSSRFIPKTGGHRGTSTFDRTYQAEDGRRYVWRCREDELACRPVDDMYRGNGSPVAVSERKRIGLTKTSLQTTIELFPGYERILDSLVVTYLYVERRRRKGKRNNILIQVASSLAGA</sequence>
<dbReference type="InParanoid" id="A0A0H2S708"/>
<name>A0A0H2S708_9AGAM</name>
<feature type="domain" description="DUF6593" evidence="2">
    <location>
        <begin position="29"/>
        <end position="193"/>
    </location>
</feature>
<dbReference type="AlphaFoldDB" id="A0A0H2S708"/>
<evidence type="ECO:0000313" key="4">
    <source>
        <dbReference type="Proteomes" id="UP000053477"/>
    </source>
</evidence>
<reference evidence="3 4" key="1">
    <citation type="submission" date="2015-04" db="EMBL/GenBank/DDBJ databases">
        <title>Complete genome sequence of Schizopora paradoxa KUC8140, a cosmopolitan wood degrader in East Asia.</title>
        <authorList>
            <consortium name="DOE Joint Genome Institute"/>
            <person name="Min B."/>
            <person name="Park H."/>
            <person name="Jang Y."/>
            <person name="Kim J.-J."/>
            <person name="Kim K.H."/>
            <person name="Pangilinan J."/>
            <person name="Lipzen A."/>
            <person name="Riley R."/>
            <person name="Grigoriev I.V."/>
            <person name="Spatafora J.W."/>
            <person name="Choi I.-G."/>
        </authorList>
    </citation>
    <scope>NUCLEOTIDE SEQUENCE [LARGE SCALE GENOMIC DNA]</scope>
    <source>
        <strain evidence="3 4">KUC8140</strain>
    </source>
</reference>
<dbReference type="Pfam" id="PF20236">
    <property type="entry name" value="DUF6593"/>
    <property type="match status" value="1"/>
</dbReference>
<evidence type="ECO:0000313" key="3">
    <source>
        <dbReference type="EMBL" id="KLO20085.1"/>
    </source>
</evidence>
<dbReference type="EMBL" id="KQ085883">
    <property type="protein sequence ID" value="KLO20085.1"/>
    <property type="molecule type" value="Genomic_DNA"/>
</dbReference>
<proteinExistence type="predicted"/>
<feature type="compositionally biased region" description="Polar residues" evidence="1">
    <location>
        <begin position="1"/>
        <end position="11"/>
    </location>
</feature>
<evidence type="ECO:0000256" key="1">
    <source>
        <dbReference type="SAM" id="MobiDB-lite"/>
    </source>
</evidence>
<organism evidence="3 4">
    <name type="scientific">Schizopora paradoxa</name>
    <dbReference type="NCBI Taxonomy" id="27342"/>
    <lineage>
        <taxon>Eukaryota</taxon>
        <taxon>Fungi</taxon>
        <taxon>Dikarya</taxon>
        <taxon>Basidiomycota</taxon>
        <taxon>Agaricomycotina</taxon>
        <taxon>Agaricomycetes</taxon>
        <taxon>Hymenochaetales</taxon>
        <taxon>Schizoporaceae</taxon>
        <taxon>Schizopora</taxon>
    </lineage>
</organism>
<accession>A0A0H2S708</accession>
<dbReference type="Proteomes" id="UP000053477">
    <property type="component" value="Unassembled WGS sequence"/>
</dbReference>
<dbReference type="InterPro" id="IPR046528">
    <property type="entry name" value="DUF6593"/>
</dbReference>
<dbReference type="OrthoDB" id="3360976at2759"/>
<keyword evidence="4" id="KW-1185">Reference proteome</keyword>
<protein>
    <recommendedName>
        <fullName evidence="2">DUF6593 domain-containing protein</fullName>
    </recommendedName>
</protein>